<sequence>MPLLLSAAQSFNIEVEKSNQNATQAVVPTSALTGPGVSTLTDQNTVSTRPLSSFVVLVSSAPALADEQPNQSSSWDSSDSTPWSADETETADFVLTLSPIPRTSSSEPSVTVNGTPWANATSSTSATYGSGSLSSTGSGVSPALSWGAPPLTTDSFPSSTITITSTTRRQTTLYVTNAAAAPHLSAALANSMSSDWTSSGPSPSKSWAAWTNSTASRIPSNSESVRVVTETVSPLPLSLTGSSTGTDSQTTMAISTERGLNSFSSSSIEVTPRGSTTPSQDTSAISVLSIYTPSTTSFPAVNFTTSAIVEPTLSLTLPSGVFLSTETNGVVYSYTGYVSANITHYVSALGPVTTTCVPTATVTYYDAQGNATSSMLQCGPGIGPAVTPVFGSTSLDDTAVPQAPSNSTTSLPTAPAVSLSAADAPAPTPIRPRPSKPAECSLIFGTSTPQDCTLTPAITVHASVSSRPTPRVWHGSGIESAADAMSKRDQIQTRVIKTSVSNGPDGPRPSTLITVPSSRSPPSRWVNWWVN</sequence>
<dbReference type="Proteomes" id="UP000053411">
    <property type="component" value="Unassembled WGS sequence"/>
</dbReference>
<dbReference type="AlphaFoldDB" id="A0A0D2KEZ9"/>
<name>A0A0D2KEZ9_9EURO</name>
<feature type="region of interest" description="Disordered" evidence="1">
    <location>
        <begin position="396"/>
        <end position="435"/>
    </location>
</feature>
<evidence type="ECO:0000313" key="3">
    <source>
        <dbReference type="Proteomes" id="UP000053411"/>
    </source>
</evidence>
<protein>
    <submittedName>
        <fullName evidence="2">Uncharacterized protein</fullName>
    </submittedName>
</protein>
<dbReference type="EMBL" id="KN848064">
    <property type="protein sequence ID" value="KIY01910.1"/>
    <property type="molecule type" value="Genomic_DNA"/>
</dbReference>
<gene>
    <name evidence="2" type="ORF">Z520_02048</name>
</gene>
<feature type="compositionally biased region" description="Polar residues" evidence="1">
    <location>
        <begin position="403"/>
        <end position="412"/>
    </location>
</feature>
<organism evidence="2 3">
    <name type="scientific">Fonsecaea multimorphosa CBS 102226</name>
    <dbReference type="NCBI Taxonomy" id="1442371"/>
    <lineage>
        <taxon>Eukaryota</taxon>
        <taxon>Fungi</taxon>
        <taxon>Dikarya</taxon>
        <taxon>Ascomycota</taxon>
        <taxon>Pezizomycotina</taxon>
        <taxon>Eurotiomycetes</taxon>
        <taxon>Chaetothyriomycetidae</taxon>
        <taxon>Chaetothyriales</taxon>
        <taxon>Herpotrichiellaceae</taxon>
        <taxon>Fonsecaea</taxon>
    </lineage>
</organism>
<keyword evidence="3" id="KW-1185">Reference proteome</keyword>
<accession>A0A0D2KEZ9</accession>
<feature type="compositionally biased region" description="Low complexity" evidence="1">
    <location>
        <begin position="72"/>
        <end position="84"/>
    </location>
</feature>
<feature type="region of interest" description="Disordered" evidence="1">
    <location>
        <begin position="98"/>
        <end position="117"/>
    </location>
</feature>
<evidence type="ECO:0000256" key="1">
    <source>
        <dbReference type="SAM" id="MobiDB-lite"/>
    </source>
</evidence>
<feature type="compositionally biased region" description="Polar residues" evidence="1">
    <location>
        <begin position="101"/>
        <end position="117"/>
    </location>
</feature>
<dbReference type="GeneID" id="27707794"/>
<dbReference type="VEuPathDB" id="FungiDB:Z520_02048"/>
<dbReference type="RefSeq" id="XP_016636032.1">
    <property type="nucleotide sequence ID" value="XM_016772562.1"/>
</dbReference>
<feature type="region of interest" description="Disordered" evidence="1">
    <location>
        <begin position="65"/>
        <end position="86"/>
    </location>
</feature>
<dbReference type="OrthoDB" id="4160537at2759"/>
<reference evidence="2 3" key="1">
    <citation type="submission" date="2015-01" db="EMBL/GenBank/DDBJ databases">
        <title>The Genome Sequence of Fonsecaea multimorphosa CBS 102226.</title>
        <authorList>
            <consortium name="The Broad Institute Genomics Platform"/>
            <person name="Cuomo C."/>
            <person name="de Hoog S."/>
            <person name="Gorbushina A."/>
            <person name="Stielow B."/>
            <person name="Teixiera M."/>
            <person name="Abouelleil A."/>
            <person name="Chapman S.B."/>
            <person name="Priest M."/>
            <person name="Young S.K."/>
            <person name="Wortman J."/>
            <person name="Nusbaum C."/>
            <person name="Birren B."/>
        </authorList>
    </citation>
    <scope>NUCLEOTIDE SEQUENCE [LARGE SCALE GENOMIC DNA]</scope>
    <source>
        <strain evidence="2 3">CBS 102226</strain>
    </source>
</reference>
<evidence type="ECO:0000313" key="2">
    <source>
        <dbReference type="EMBL" id="KIY01910.1"/>
    </source>
</evidence>
<proteinExistence type="predicted"/>